<protein>
    <recommendedName>
        <fullName evidence="3">Transposase</fullName>
    </recommendedName>
</protein>
<dbReference type="EMBL" id="VWVM01000002">
    <property type="protein sequence ID" value="KAA6128162.1"/>
    <property type="molecule type" value="Genomic_DNA"/>
</dbReference>
<evidence type="ECO:0008006" key="3">
    <source>
        <dbReference type="Google" id="ProtNLM"/>
    </source>
</evidence>
<evidence type="ECO:0000313" key="1">
    <source>
        <dbReference type="EMBL" id="KAA6128162.1"/>
    </source>
</evidence>
<evidence type="ECO:0000313" key="2">
    <source>
        <dbReference type="Proteomes" id="UP000324255"/>
    </source>
</evidence>
<sequence length="94" mass="10446">MRTKNAGSVFDQRNALARLRAHLRNEVRHRAGRACHGLDFASFRSDPVPCDGSVKQQTVQILSLLSKALTRPLLTFGGRLAGQRTHRRRGIALS</sequence>
<accession>A0AB34CPL0</accession>
<reference evidence="1 2" key="1">
    <citation type="submission" date="2019-09" db="EMBL/GenBank/DDBJ databases">
        <title>Genomic diversity of phyloplane-associated Pantoea species in Pakistan cotton crop.</title>
        <authorList>
            <person name="Tufail M.R."/>
            <person name="Cook D.R."/>
        </authorList>
    </citation>
    <scope>NUCLEOTIDE SEQUENCE [LARGE SCALE GENOMIC DNA]</scope>
    <source>
        <strain evidence="1 2">B_8</strain>
    </source>
</reference>
<name>A0AB34CPL0_9GAMM</name>
<keyword evidence="2" id="KW-1185">Reference proteome</keyword>
<organism evidence="1 2">
    <name type="scientific">Candidatus Pantoea gossypiicola</name>
    <dbReference type="NCBI Taxonomy" id="2608008"/>
    <lineage>
        <taxon>Bacteria</taxon>
        <taxon>Pseudomonadati</taxon>
        <taxon>Pseudomonadota</taxon>
        <taxon>Gammaproteobacteria</taxon>
        <taxon>Enterobacterales</taxon>
        <taxon>Erwiniaceae</taxon>
        <taxon>Pantoea</taxon>
    </lineage>
</organism>
<comment type="caution">
    <text evidence="1">The sequence shown here is derived from an EMBL/GenBank/DDBJ whole genome shotgun (WGS) entry which is preliminary data.</text>
</comment>
<dbReference type="Proteomes" id="UP000324255">
    <property type="component" value="Unassembled WGS sequence"/>
</dbReference>
<gene>
    <name evidence="1" type="ORF">F3I20_02600</name>
</gene>
<proteinExistence type="predicted"/>
<dbReference type="AlphaFoldDB" id="A0AB34CPL0"/>